<keyword evidence="4 5" id="KW-0274">FAD</keyword>
<dbReference type="InterPro" id="IPR013786">
    <property type="entry name" value="AcylCoA_DH/ox_N"/>
</dbReference>
<comment type="similarity">
    <text evidence="2 5">Belongs to the acyl-CoA dehydrogenase family.</text>
</comment>
<dbReference type="InterPro" id="IPR036250">
    <property type="entry name" value="AcylCo_DH-like_C"/>
</dbReference>
<feature type="domain" description="Acyl-CoA dehydrogenase/oxidase C-terminal" evidence="6">
    <location>
        <begin position="287"/>
        <end position="436"/>
    </location>
</feature>
<dbReference type="Pfam" id="PF00441">
    <property type="entry name" value="Acyl-CoA_dh_1"/>
    <property type="match status" value="1"/>
</dbReference>
<dbReference type="Gene3D" id="1.10.540.10">
    <property type="entry name" value="Acyl-CoA dehydrogenase/oxidase, N-terminal domain"/>
    <property type="match status" value="1"/>
</dbReference>
<evidence type="ECO:0000256" key="5">
    <source>
        <dbReference type="RuleBase" id="RU362125"/>
    </source>
</evidence>
<reference evidence="9 10" key="1">
    <citation type="journal article" date="2019" name="Int. J. Syst. Evol. Microbiol.">
        <title>The Global Catalogue of Microorganisms (GCM) 10K type strain sequencing project: providing services to taxonomists for standard genome sequencing and annotation.</title>
        <authorList>
            <consortium name="The Broad Institute Genomics Platform"/>
            <consortium name="The Broad Institute Genome Sequencing Center for Infectious Disease"/>
            <person name="Wu L."/>
            <person name="Ma J."/>
        </authorList>
    </citation>
    <scope>NUCLEOTIDE SEQUENCE [LARGE SCALE GENOMIC DNA]</scope>
    <source>
        <strain evidence="9 10">JCM 14306</strain>
    </source>
</reference>
<gene>
    <name evidence="9" type="ORF">GCM10009744_43830</name>
</gene>
<keyword evidence="5" id="KW-0560">Oxidoreductase</keyword>
<dbReference type="Pfam" id="PF02770">
    <property type="entry name" value="Acyl-CoA_dh_M"/>
    <property type="match status" value="1"/>
</dbReference>
<evidence type="ECO:0000256" key="1">
    <source>
        <dbReference type="ARBA" id="ARBA00001974"/>
    </source>
</evidence>
<dbReference type="SUPFAM" id="SSF56645">
    <property type="entry name" value="Acyl-CoA dehydrogenase NM domain-like"/>
    <property type="match status" value="1"/>
</dbReference>
<accession>A0ABN2FHX8</accession>
<comment type="caution">
    <text evidence="9">The sequence shown here is derived from an EMBL/GenBank/DDBJ whole genome shotgun (WGS) entry which is preliminary data.</text>
</comment>
<evidence type="ECO:0000259" key="7">
    <source>
        <dbReference type="Pfam" id="PF02770"/>
    </source>
</evidence>
<dbReference type="PANTHER" id="PTHR43884">
    <property type="entry name" value="ACYL-COA DEHYDROGENASE"/>
    <property type="match status" value="1"/>
</dbReference>
<evidence type="ECO:0000256" key="4">
    <source>
        <dbReference type="ARBA" id="ARBA00022827"/>
    </source>
</evidence>
<name>A0ABN2FHX8_9ACTN</name>
<proteinExistence type="inferred from homology"/>
<protein>
    <submittedName>
        <fullName evidence="9">Acyl-CoA dehydrogenase family protein</fullName>
    </submittedName>
</protein>
<feature type="domain" description="Acyl-CoA oxidase/dehydrogenase middle" evidence="7">
    <location>
        <begin position="156"/>
        <end position="254"/>
    </location>
</feature>
<dbReference type="Gene3D" id="1.20.140.10">
    <property type="entry name" value="Butyryl-CoA Dehydrogenase, subunit A, domain 3"/>
    <property type="match status" value="1"/>
</dbReference>
<feature type="domain" description="Acyl-CoA dehydrogenase/oxidase N-terminal" evidence="8">
    <location>
        <begin position="39"/>
        <end position="145"/>
    </location>
</feature>
<evidence type="ECO:0000313" key="9">
    <source>
        <dbReference type="EMBL" id="GAA1647789.1"/>
    </source>
</evidence>
<evidence type="ECO:0000259" key="6">
    <source>
        <dbReference type="Pfam" id="PF00441"/>
    </source>
</evidence>
<evidence type="ECO:0000313" key="10">
    <source>
        <dbReference type="Proteomes" id="UP001501319"/>
    </source>
</evidence>
<dbReference type="PANTHER" id="PTHR43884:SF12">
    <property type="entry name" value="ISOVALERYL-COA DEHYDROGENASE, MITOCHONDRIAL-RELATED"/>
    <property type="match status" value="1"/>
</dbReference>
<keyword evidence="3 5" id="KW-0285">Flavoprotein</keyword>
<dbReference type="Gene3D" id="2.40.110.10">
    <property type="entry name" value="Butyryl-CoA Dehydrogenase, subunit A, domain 2"/>
    <property type="match status" value="1"/>
</dbReference>
<dbReference type="InterPro" id="IPR037069">
    <property type="entry name" value="AcylCoA_DH/ox_N_sf"/>
</dbReference>
<evidence type="ECO:0000256" key="2">
    <source>
        <dbReference type="ARBA" id="ARBA00009347"/>
    </source>
</evidence>
<dbReference type="EMBL" id="BAAANE010000007">
    <property type="protein sequence ID" value="GAA1647789.1"/>
    <property type="molecule type" value="Genomic_DNA"/>
</dbReference>
<dbReference type="InterPro" id="IPR006091">
    <property type="entry name" value="Acyl-CoA_Oxase/DH_mid-dom"/>
</dbReference>
<dbReference type="SUPFAM" id="SSF47203">
    <property type="entry name" value="Acyl-CoA dehydrogenase C-terminal domain-like"/>
    <property type="match status" value="1"/>
</dbReference>
<dbReference type="InterPro" id="IPR009075">
    <property type="entry name" value="AcylCo_DH/oxidase_C"/>
</dbReference>
<organism evidence="9 10">
    <name type="scientific">Kribbella alba</name>
    <dbReference type="NCBI Taxonomy" id="190197"/>
    <lineage>
        <taxon>Bacteria</taxon>
        <taxon>Bacillati</taxon>
        <taxon>Actinomycetota</taxon>
        <taxon>Actinomycetes</taxon>
        <taxon>Propionibacteriales</taxon>
        <taxon>Kribbellaceae</taxon>
        <taxon>Kribbella</taxon>
    </lineage>
</organism>
<dbReference type="Proteomes" id="UP001501319">
    <property type="component" value="Unassembled WGS sequence"/>
</dbReference>
<dbReference type="InterPro" id="IPR046373">
    <property type="entry name" value="Acyl-CoA_Oxase/DH_mid-dom_sf"/>
</dbReference>
<dbReference type="InterPro" id="IPR009100">
    <property type="entry name" value="AcylCoA_DH/oxidase_NM_dom_sf"/>
</dbReference>
<sequence>MTMTDPKTPQLSADVMALAGELAAERSKPEWSTFSLQLNDEQKEIRDWAHEFAASVIRPAASEWDERETTPWPVIQEAAKVGLYGLDANINLFIDPSGLLMPLVHEELFWGDAGIGMSLMGTGLASSAIFSNGTPEQWSQWLPRCYGTADDVRVAAFCSSEPGAGSDVSAIRTKATYDEKTDQWIINGQKAWATNGGIADIHVVVATVDPSLGTKGQAAFVVPKSEVKGLEQGTKLRKHGLRASHTADVFFDNVRIPGANVLGGKEKLDARLAKAREPRDGNRARNASMATFEMTRHIVGAQAVGIARAAYEFALDYAKGREQFGRPIIDNQGIAFKLADMAMEIDAARLLVWRAANMSAALMRGETPDYRNGEGSMAKLKAGEVAVKVSEEAIQILGGNGYTREYPVERMHRDAKIYTIFEGTSEIQRLVISRAISGMRIR</sequence>
<comment type="cofactor">
    <cofactor evidence="1 5">
        <name>FAD</name>
        <dbReference type="ChEBI" id="CHEBI:57692"/>
    </cofactor>
</comment>
<dbReference type="PROSITE" id="PS00073">
    <property type="entry name" value="ACYL_COA_DH_2"/>
    <property type="match status" value="1"/>
</dbReference>
<dbReference type="Pfam" id="PF02771">
    <property type="entry name" value="Acyl-CoA_dh_N"/>
    <property type="match status" value="1"/>
</dbReference>
<dbReference type="InterPro" id="IPR006089">
    <property type="entry name" value="Acyl-CoA_DH_CS"/>
</dbReference>
<evidence type="ECO:0000259" key="8">
    <source>
        <dbReference type="Pfam" id="PF02771"/>
    </source>
</evidence>
<keyword evidence="10" id="KW-1185">Reference proteome</keyword>
<evidence type="ECO:0000256" key="3">
    <source>
        <dbReference type="ARBA" id="ARBA00022630"/>
    </source>
</evidence>